<evidence type="ECO:0000313" key="2">
    <source>
        <dbReference type="EMBL" id="OCH89075.1"/>
    </source>
</evidence>
<proteinExistence type="predicted"/>
<evidence type="ECO:0000256" key="1">
    <source>
        <dbReference type="SAM" id="MobiDB-lite"/>
    </source>
</evidence>
<feature type="compositionally biased region" description="Pro residues" evidence="1">
    <location>
        <begin position="57"/>
        <end position="81"/>
    </location>
</feature>
<reference evidence="2 3" key="1">
    <citation type="submission" date="2016-07" db="EMBL/GenBank/DDBJ databases">
        <title>Draft genome of the white-rot fungus Obba rivulosa 3A-2.</title>
        <authorList>
            <consortium name="DOE Joint Genome Institute"/>
            <person name="Miettinen O."/>
            <person name="Riley R."/>
            <person name="Acob R."/>
            <person name="Barry K."/>
            <person name="Cullen D."/>
            <person name="De Vries R."/>
            <person name="Hainaut M."/>
            <person name="Hatakka A."/>
            <person name="Henrissat B."/>
            <person name="Hilden K."/>
            <person name="Kuo R."/>
            <person name="Labutti K."/>
            <person name="Lipzen A."/>
            <person name="Makela M.R."/>
            <person name="Sandor L."/>
            <person name="Spatafora J.W."/>
            <person name="Grigoriev I.V."/>
            <person name="Hibbett D.S."/>
        </authorList>
    </citation>
    <scope>NUCLEOTIDE SEQUENCE [LARGE SCALE GENOMIC DNA]</scope>
    <source>
        <strain evidence="2 3">3A-2</strain>
    </source>
</reference>
<gene>
    <name evidence="2" type="ORF">OBBRIDRAFT_836064</name>
</gene>
<keyword evidence="3" id="KW-1185">Reference proteome</keyword>
<organism evidence="2 3">
    <name type="scientific">Obba rivulosa</name>
    <dbReference type="NCBI Taxonomy" id="1052685"/>
    <lineage>
        <taxon>Eukaryota</taxon>
        <taxon>Fungi</taxon>
        <taxon>Dikarya</taxon>
        <taxon>Basidiomycota</taxon>
        <taxon>Agaricomycotina</taxon>
        <taxon>Agaricomycetes</taxon>
        <taxon>Polyporales</taxon>
        <taxon>Gelatoporiaceae</taxon>
        <taxon>Obba</taxon>
    </lineage>
</organism>
<accession>A0A8E2AVH1</accession>
<dbReference type="AlphaFoldDB" id="A0A8E2AVH1"/>
<feature type="region of interest" description="Disordered" evidence="1">
    <location>
        <begin position="1"/>
        <end position="97"/>
    </location>
</feature>
<dbReference type="EMBL" id="KV722435">
    <property type="protein sequence ID" value="OCH89075.1"/>
    <property type="molecule type" value="Genomic_DNA"/>
</dbReference>
<sequence>MPSISTSVFCPPSFRHPPRSLGSLEPATTPSPNPDTPPSPPPHSPAAPPFSSQAAYPTPPFQAKPPTPRLLPSQAPRPAPIACPFRAPPVRDKAGGHAPITPIAIATAITTPRRTPDAPGQRRAQCCVEARGRVGAGRPLRARCLSRVWRRARRCVVAVCVRCMPRRALGCRRASSAAVAGALG</sequence>
<protein>
    <submittedName>
        <fullName evidence="2">Uncharacterized protein</fullName>
    </submittedName>
</protein>
<evidence type="ECO:0000313" key="3">
    <source>
        <dbReference type="Proteomes" id="UP000250043"/>
    </source>
</evidence>
<dbReference type="Proteomes" id="UP000250043">
    <property type="component" value="Unassembled WGS sequence"/>
</dbReference>
<feature type="compositionally biased region" description="Pro residues" evidence="1">
    <location>
        <begin position="29"/>
        <end position="48"/>
    </location>
</feature>
<name>A0A8E2AVH1_9APHY</name>